<organism evidence="1 2">
    <name type="scientific">Stenotrophomonas geniculata</name>
    <dbReference type="NCBI Taxonomy" id="86188"/>
    <lineage>
        <taxon>Bacteria</taxon>
        <taxon>Pseudomonadati</taxon>
        <taxon>Pseudomonadota</taxon>
        <taxon>Gammaproteobacteria</taxon>
        <taxon>Lysobacterales</taxon>
        <taxon>Lysobacteraceae</taxon>
        <taxon>Stenotrophomonas</taxon>
    </lineage>
</organism>
<dbReference type="EMBL" id="JBHRFL010000003">
    <property type="protein sequence ID" value="MFC6068646.1"/>
    <property type="molecule type" value="Genomic_DNA"/>
</dbReference>
<evidence type="ECO:0000313" key="2">
    <source>
        <dbReference type="Proteomes" id="UP001596115"/>
    </source>
</evidence>
<dbReference type="RefSeq" id="WP_272774059.1">
    <property type="nucleotide sequence ID" value="NZ_JAQQGI010000005.1"/>
</dbReference>
<comment type="caution">
    <text evidence="1">The sequence shown here is derived from an EMBL/GenBank/DDBJ whole genome shotgun (WGS) entry which is preliminary data.</text>
</comment>
<name>A0ABW1MYF3_9GAMM</name>
<evidence type="ECO:0000313" key="1">
    <source>
        <dbReference type="EMBL" id="MFC6068646.1"/>
    </source>
</evidence>
<dbReference type="Proteomes" id="UP001596115">
    <property type="component" value="Unassembled WGS sequence"/>
</dbReference>
<gene>
    <name evidence="1" type="ORF">ACFLLB_03560</name>
</gene>
<keyword evidence="2" id="KW-1185">Reference proteome</keyword>
<accession>A0ABW1MYF3</accession>
<proteinExistence type="predicted"/>
<protein>
    <submittedName>
        <fullName evidence="1">Uncharacterized protein</fullName>
    </submittedName>
</protein>
<sequence length="81" mass="8221">MKSQAITNTAFKIGTSPFLRGGSAVFANLAGADATLQGSDTLAGTYTTLATLTTLSFTTVSNLPPYIKLSAAGTVYALGDD</sequence>
<reference evidence="1 2" key="1">
    <citation type="submission" date="2024-09" db="EMBL/GenBank/DDBJ databases">
        <title>Whole genome analysis of Stenotrophomonas geniculata MK-1, and its biological control impact on peanut foliage fungus diseases.</title>
        <authorList>
            <person name="Ahsan T."/>
        </authorList>
    </citation>
    <scope>NUCLEOTIDE SEQUENCE [LARGE SCALE GENOMIC DNA]</scope>
    <source>
        <strain evidence="1 2">MK-1</strain>
    </source>
</reference>